<name>A0A7H9ATT1_9FLAO</name>
<evidence type="ECO:0008006" key="3">
    <source>
        <dbReference type="Google" id="ProtNLM"/>
    </source>
</evidence>
<protein>
    <recommendedName>
        <fullName evidence="3">Type VI secretion system baseplate subunit TssG</fullName>
    </recommendedName>
</protein>
<gene>
    <name evidence="1" type="ORF">HYG79_16320</name>
</gene>
<sequence>MYKKNSPEKIKKELVDVGFDLKAETFAAYLEDEIPLRFAFSQFFKRRFTHDITNVTALESSYKKLEVTLSRRGFYNVFPERFFHSTYSSTPFVETMVADYKNRKKEEYHSRNFFQPLEEEFFLNKVAVEQEENNIFSSLGSPELVSFLTKLWNIDEALPKAMATKILKTMPFMHKIAGDLPLLTKILETIIHENITVKQEYASLDTTQEENTSWQLGVNLATSANGKTFLPRYIFTVDKVRHPNEIDKYLPNGSIILVIRFFLEHTLPFECDYEVNFTLPEQKQDFIMSEKVYAARLGVSSTI</sequence>
<dbReference type="KEGG" id="cagg:HYG79_16320"/>
<keyword evidence="2" id="KW-1185">Reference proteome</keyword>
<accession>A0A7H9ATT1</accession>
<dbReference type="Proteomes" id="UP000509302">
    <property type="component" value="Chromosome"/>
</dbReference>
<proteinExistence type="predicted"/>
<dbReference type="EMBL" id="CP058595">
    <property type="protein sequence ID" value="QLG46850.1"/>
    <property type="molecule type" value="Genomic_DNA"/>
</dbReference>
<reference evidence="1 2" key="1">
    <citation type="journal article" date="2006" name="Int. J. Syst. Evol. Microbiol.">
        <title>Costertonia aggregata gen. nov., sp. nov., a mesophilic marine bacterium of the family Flavobacteriaceae, isolated from a mature biofilm.</title>
        <authorList>
            <person name="Kwon K.K."/>
            <person name="Lee Y.K."/>
            <person name="Lee H.K."/>
        </authorList>
    </citation>
    <scope>NUCLEOTIDE SEQUENCE [LARGE SCALE GENOMIC DNA]</scope>
    <source>
        <strain evidence="1 2">KCCM 42265</strain>
    </source>
</reference>
<evidence type="ECO:0000313" key="2">
    <source>
        <dbReference type="Proteomes" id="UP000509302"/>
    </source>
</evidence>
<evidence type="ECO:0000313" key="1">
    <source>
        <dbReference type="EMBL" id="QLG46850.1"/>
    </source>
</evidence>
<dbReference type="RefSeq" id="WP_179243129.1">
    <property type="nucleotide sequence ID" value="NZ_CP058595.1"/>
</dbReference>
<organism evidence="1 2">
    <name type="scientific">Costertonia aggregata</name>
    <dbReference type="NCBI Taxonomy" id="343403"/>
    <lineage>
        <taxon>Bacteria</taxon>
        <taxon>Pseudomonadati</taxon>
        <taxon>Bacteroidota</taxon>
        <taxon>Flavobacteriia</taxon>
        <taxon>Flavobacteriales</taxon>
        <taxon>Flavobacteriaceae</taxon>
        <taxon>Costertonia</taxon>
    </lineage>
</organism>
<dbReference type="AlphaFoldDB" id="A0A7H9ATT1"/>